<keyword evidence="1" id="KW-1133">Transmembrane helix</keyword>
<proteinExistence type="predicted"/>
<dbReference type="Proteomes" id="UP000245431">
    <property type="component" value="Plasmid PVE_plasmid"/>
</dbReference>
<feature type="transmembrane region" description="Helical" evidence="1">
    <location>
        <begin position="13"/>
        <end position="34"/>
    </location>
</feature>
<evidence type="ECO:0000256" key="1">
    <source>
        <dbReference type="SAM" id="Phobius"/>
    </source>
</evidence>
<dbReference type="AlphaFoldDB" id="A0A1D3KAC7"/>
<sequence>MALALNDPAVQSALIQAGAAVFSTVTAAICAALIGKRFTDRKKLESKLEMSQKDIEFLLKVEAEHVALHKENGSTPNKIKVRELVREKGFSFSGQFTPGRVRHPRPK</sequence>
<keyword evidence="1" id="KW-0812">Transmembrane</keyword>
<accession>A0A1D3KAC7</accession>
<geneLocation type="plasmid" evidence="3">
    <name>pve_Plasmid</name>
</geneLocation>
<dbReference type="EMBL" id="LT599585">
    <property type="protein sequence ID" value="SBW85257.1"/>
    <property type="molecule type" value="Genomic_DNA"/>
</dbReference>
<organism evidence="2 3">
    <name type="scientific">Pseudomonas veronii 1YdBTEX2</name>
    <dbReference type="NCBI Taxonomy" id="1295141"/>
    <lineage>
        <taxon>Bacteria</taxon>
        <taxon>Pseudomonadati</taxon>
        <taxon>Pseudomonadota</taxon>
        <taxon>Gammaproteobacteria</taxon>
        <taxon>Pseudomonadales</taxon>
        <taxon>Pseudomonadaceae</taxon>
        <taxon>Pseudomonas</taxon>
    </lineage>
</organism>
<keyword evidence="2" id="KW-0614">Plasmid</keyword>
<name>A0A1D3KAC7_PSEVE</name>
<protein>
    <submittedName>
        <fullName evidence="2">Conserved hypothetical membrane protein</fullName>
    </submittedName>
</protein>
<gene>
    <name evidence="2" type="ORF">PVE_P0217</name>
</gene>
<keyword evidence="1" id="KW-0472">Membrane</keyword>
<evidence type="ECO:0000313" key="3">
    <source>
        <dbReference type="Proteomes" id="UP000245431"/>
    </source>
</evidence>
<evidence type="ECO:0000313" key="2">
    <source>
        <dbReference type="EMBL" id="SBW85257.1"/>
    </source>
</evidence>
<reference evidence="3" key="1">
    <citation type="submission" date="2016-07" db="EMBL/GenBank/DDBJ databases">
        <authorList>
            <person name="Florea S."/>
            <person name="Webb J.S."/>
            <person name="Jaromczyk J."/>
            <person name="Schardl C.L."/>
        </authorList>
    </citation>
    <scope>NUCLEOTIDE SEQUENCE [LARGE SCALE GENOMIC DNA]</scope>
    <source>
        <strain evidence="3">1YdBTEX2</strain>
        <plasmid evidence="3">Plasmid pve_Plasmid</plasmid>
    </source>
</reference>